<dbReference type="EMBL" id="SRPY01000758">
    <property type="protein sequence ID" value="KAG5918174.1"/>
    <property type="molecule type" value="Genomic_DNA"/>
</dbReference>
<dbReference type="OrthoDB" id="2963168at2759"/>
<dbReference type="CDD" id="cd10170">
    <property type="entry name" value="ASKHA_NBD_HSP70"/>
    <property type="match status" value="1"/>
</dbReference>
<evidence type="ECO:0000313" key="4">
    <source>
        <dbReference type="Proteomes" id="UP000811619"/>
    </source>
</evidence>
<dbReference type="InterPro" id="IPR013126">
    <property type="entry name" value="Hsp_70_fam"/>
</dbReference>
<gene>
    <name evidence="3" type="ORF">E4U42_006956</name>
</gene>
<organism evidence="3 4">
    <name type="scientific">Claviceps africana</name>
    <dbReference type="NCBI Taxonomy" id="83212"/>
    <lineage>
        <taxon>Eukaryota</taxon>
        <taxon>Fungi</taxon>
        <taxon>Dikarya</taxon>
        <taxon>Ascomycota</taxon>
        <taxon>Pezizomycotina</taxon>
        <taxon>Sordariomycetes</taxon>
        <taxon>Hypocreomycetidae</taxon>
        <taxon>Hypocreales</taxon>
        <taxon>Clavicipitaceae</taxon>
        <taxon>Claviceps</taxon>
    </lineage>
</organism>
<evidence type="ECO:0000313" key="3">
    <source>
        <dbReference type="EMBL" id="KAG5918174.1"/>
    </source>
</evidence>
<dbReference type="GO" id="GO:0140662">
    <property type="term" value="F:ATP-dependent protein folding chaperone"/>
    <property type="evidence" value="ECO:0007669"/>
    <property type="project" value="InterPro"/>
</dbReference>
<protein>
    <recommendedName>
        <fullName evidence="5">Hsp70 protein</fullName>
    </recommendedName>
</protein>
<dbReference type="Gene3D" id="3.30.420.40">
    <property type="match status" value="1"/>
</dbReference>
<dbReference type="PANTHER" id="PTHR14187:SF5">
    <property type="entry name" value="HEAT SHOCK 70 KDA PROTEIN 12A"/>
    <property type="match status" value="1"/>
</dbReference>
<accession>A0A8K0J2C5</accession>
<sequence>MAESSATEEVIVIGIDFGTTYSGVAWAYSGQPDNIEIITNWDSELTHCSDEEKAPSLLKLQKVGQDEWGYTVTSGKGAFRWFKLLLLDEKDVDPVIYKCAEFNEARLLRDVSGKSAVEIVSRYLQMLWEHVIDDIKTAIGEDLMAKCRFDVVMTIPAIWPHYAQQRMKQAAEMAGIVSIRPCGTTSVRFVSEPEAAALATLGDQANKSTVEDGDCFVICDAGGGTVDLISYRVSKKSPFTLKECVKGDGDLCGGIFLDKGFLELVRKKVGPSWSSVSKKKELEFMNEKWEHGIKRQFRGKPRTWRVDMPDSVRLVKSQKRARGLELQTSELLSVFDPVIRKIEGLVKAQSLAILSKYGKEPKLKYVILVGGFGRNSYLRDCLAKSVDAKTKVLQSQGTKPVARMSYGVIIYEDYDFRRHSPEDKYFDDLTQTWKADNQMEWSLEQRKLEPNRAARVSSD</sequence>
<keyword evidence="1" id="KW-0547">Nucleotide-binding</keyword>
<evidence type="ECO:0000256" key="2">
    <source>
        <dbReference type="ARBA" id="ARBA00022840"/>
    </source>
</evidence>
<keyword evidence="2" id="KW-0067">ATP-binding</keyword>
<dbReference type="SUPFAM" id="SSF53067">
    <property type="entry name" value="Actin-like ATPase domain"/>
    <property type="match status" value="2"/>
</dbReference>
<evidence type="ECO:0008006" key="5">
    <source>
        <dbReference type="Google" id="ProtNLM"/>
    </source>
</evidence>
<dbReference type="GO" id="GO:0005524">
    <property type="term" value="F:ATP binding"/>
    <property type="evidence" value="ECO:0007669"/>
    <property type="project" value="UniProtKB-KW"/>
</dbReference>
<dbReference type="AlphaFoldDB" id="A0A8K0J2C5"/>
<reference evidence="3" key="1">
    <citation type="journal article" date="2020" name="bioRxiv">
        <title>Whole genome comparisons of ergot fungi reveals the divergence and evolution of species within the genus Claviceps are the result of varying mechanisms driving genome evolution and host range expansion.</title>
        <authorList>
            <person name="Wyka S.A."/>
            <person name="Mondo S.J."/>
            <person name="Liu M."/>
            <person name="Dettman J."/>
            <person name="Nalam V."/>
            <person name="Broders K.D."/>
        </authorList>
    </citation>
    <scope>NUCLEOTIDE SEQUENCE</scope>
    <source>
        <strain evidence="3">CCC 489</strain>
    </source>
</reference>
<evidence type="ECO:0000256" key="1">
    <source>
        <dbReference type="ARBA" id="ARBA00022741"/>
    </source>
</evidence>
<dbReference type="PRINTS" id="PR00301">
    <property type="entry name" value="HEATSHOCK70"/>
</dbReference>
<name>A0A8K0J2C5_9HYPO</name>
<keyword evidence="4" id="KW-1185">Reference proteome</keyword>
<proteinExistence type="predicted"/>
<dbReference type="Proteomes" id="UP000811619">
    <property type="component" value="Unassembled WGS sequence"/>
</dbReference>
<dbReference type="PANTHER" id="PTHR14187">
    <property type="entry name" value="ALPHA KINASE/ELONGATION FACTOR 2 KINASE"/>
    <property type="match status" value="1"/>
</dbReference>
<dbReference type="Pfam" id="PF00012">
    <property type="entry name" value="HSP70"/>
    <property type="match status" value="1"/>
</dbReference>
<comment type="caution">
    <text evidence="3">The sequence shown here is derived from an EMBL/GenBank/DDBJ whole genome shotgun (WGS) entry which is preliminary data.</text>
</comment>
<dbReference type="InterPro" id="IPR043129">
    <property type="entry name" value="ATPase_NBD"/>
</dbReference>